<accession>A0A0W7TRG3</accession>
<reference evidence="2 3" key="1">
    <citation type="submission" date="2015-10" db="EMBL/GenBank/DDBJ databases">
        <title>A novel member of the family Ruminococcaceae isolated from human faeces.</title>
        <authorList>
            <person name="Shkoporov A.N."/>
            <person name="Chaplin A.V."/>
            <person name="Motuzova O.V."/>
            <person name="Kafarskaia L.I."/>
            <person name="Efimov B.A."/>
        </authorList>
    </citation>
    <scope>NUCLEOTIDE SEQUENCE [LARGE SCALE GENOMIC DNA]</scope>
    <source>
        <strain evidence="2 3">668</strain>
    </source>
</reference>
<organism evidence="2 3">
    <name type="scientific">Ruthenibacterium lactatiformans</name>
    <dbReference type="NCBI Taxonomy" id="1550024"/>
    <lineage>
        <taxon>Bacteria</taxon>
        <taxon>Bacillati</taxon>
        <taxon>Bacillota</taxon>
        <taxon>Clostridia</taxon>
        <taxon>Eubacteriales</taxon>
        <taxon>Oscillospiraceae</taxon>
        <taxon>Ruthenibacterium</taxon>
    </lineage>
</organism>
<sequence length="81" mass="9588">MLSKLSRWPMLNPMTTEQQIAELQTSVRYSRTSVSRERVMSDWRIAMAEQKQPKRLVDSNESLRRKNKYGMIRDEQDAAVE</sequence>
<evidence type="ECO:0000256" key="1">
    <source>
        <dbReference type="SAM" id="MobiDB-lite"/>
    </source>
</evidence>
<name>A0A0W7TRG3_9FIRM</name>
<evidence type="ECO:0000313" key="2">
    <source>
        <dbReference type="EMBL" id="KUE76407.1"/>
    </source>
</evidence>
<dbReference type="EMBL" id="LMUA01000010">
    <property type="protein sequence ID" value="KUE76407.1"/>
    <property type="molecule type" value="Genomic_DNA"/>
</dbReference>
<feature type="compositionally biased region" description="Basic and acidic residues" evidence="1">
    <location>
        <begin position="54"/>
        <end position="64"/>
    </location>
</feature>
<feature type="region of interest" description="Disordered" evidence="1">
    <location>
        <begin position="54"/>
        <end position="81"/>
    </location>
</feature>
<dbReference type="Proteomes" id="UP000053433">
    <property type="component" value="Unassembled WGS sequence"/>
</dbReference>
<evidence type="ECO:0000313" key="3">
    <source>
        <dbReference type="Proteomes" id="UP000053433"/>
    </source>
</evidence>
<dbReference type="AlphaFoldDB" id="A0A0W7TRG3"/>
<gene>
    <name evidence="2" type="ORF">ASJ35_09320</name>
</gene>
<feature type="compositionally biased region" description="Basic and acidic residues" evidence="1">
    <location>
        <begin position="71"/>
        <end position="81"/>
    </location>
</feature>
<proteinExistence type="predicted"/>
<protein>
    <submittedName>
        <fullName evidence="2">Uncharacterized protein</fullName>
    </submittedName>
</protein>
<comment type="caution">
    <text evidence="2">The sequence shown here is derived from an EMBL/GenBank/DDBJ whole genome shotgun (WGS) entry which is preliminary data.</text>
</comment>
<dbReference type="RefSeq" id="WP_058723215.1">
    <property type="nucleotide sequence ID" value="NZ_JAETPD010000020.1"/>
</dbReference>